<dbReference type="PANTHER" id="PTHR12358:SF54">
    <property type="entry name" value="SPHINGOSINE KINASE RELATED PROTEIN"/>
    <property type="match status" value="1"/>
</dbReference>
<gene>
    <name evidence="10" type="ORF">H8S07_10805</name>
</gene>
<dbReference type="PROSITE" id="PS50146">
    <property type="entry name" value="DAGK"/>
    <property type="match status" value="1"/>
</dbReference>
<comment type="caution">
    <text evidence="10">The sequence shown here is derived from an EMBL/GenBank/DDBJ whole genome shotgun (WGS) entry which is preliminary data.</text>
</comment>
<evidence type="ECO:0000313" key="11">
    <source>
        <dbReference type="Proteomes" id="UP000647235"/>
    </source>
</evidence>
<dbReference type="RefSeq" id="WP_118519538.1">
    <property type="nucleotide sequence ID" value="NZ_JACOOY010000014.1"/>
</dbReference>
<dbReference type="SUPFAM" id="SSF111331">
    <property type="entry name" value="NAD kinase/diacylglycerol kinase-like"/>
    <property type="match status" value="1"/>
</dbReference>
<evidence type="ECO:0000313" key="10">
    <source>
        <dbReference type="EMBL" id="MBC5665746.1"/>
    </source>
</evidence>
<dbReference type="InterPro" id="IPR045540">
    <property type="entry name" value="YegS/DAGK_C"/>
</dbReference>
<keyword evidence="6" id="KW-0067">ATP-binding</keyword>
<accession>A0ABR7EWL8</accession>
<feature type="domain" description="DAGKc" evidence="9">
    <location>
        <begin position="1"/>
        <end position="130"/>
    </location>
</feature>
<evidence type="ECO:0000256" key="3">
    <source>
        <dbReference type="ARBA" id="ARBA00022679"/>
    </source>
</evidence>
<dbReference type="GO" id="GO:0016301">
    <property type="term" value="F:kinase activity"/>
    <property type="evidence" value="ECO:0007669"/>
    <property type="project" value="UniProtKB-KW"/>
</dbReference>
<dbReference type="Gene3D" id="3.40.50.10330">
    <property type="entry name" value="Probable inorganic polyphosphate/atp-NAD kinase, domain 1"/>
    <property type="match status" value="1"/>
</dbReference>
<dbReference type="Proteomes" id="UP000647235">
    <property type="component" value="Unassembled WGS sequence"/>
</dbReference>
<dbReference type="EMBL" id="JACOOY010000014">
    <property type="protein sequence ID" value="MBC5665746.1"/>
    <property type="molecule type" value="Genomic_DNA"/>
</dbReference>
<protein>
    <submittedName>
        <fullName evidence="10">YegS/Rv2252/BmrU family lipid kinase</fullName>
    </submittedName>
</protein>
<evidence type="ECO:0000256" key="2">
    <source>
        <dbReference type="ARBA" id="ARBA00005983"/>
    </source>
</evidence>
<evidence type="ECO:0000256" key="5">
    <source>
        <dbReference type="ARBA" id="ARBA00022777"/>
    </source>
</evidence>
<name>A0ABR7EWL8_9FIRM</name>
<dbReference type="SMART" id="SM00046">
    <property type="entry name" value="DAGKc"/>
    <property type="match status" value="1"/>
</dbReference>
<proteinExistence type="inferred from homology"/>
<sequence length="314" mass="34949">MYTFLVNPGSRSGLGQTVWNTLEQYLKENEISYQVFFTKYQRHASKLAAHLCADPSLETLIVLGGDGTLNEVIDGISDLSGITLGYIPIGSSNDFARSMGLSRDPLTALKHILKPSRFAYLNIGVTEYETDSKPYCRRRFAVSSGLGFDAAVCHQVIVSPLKRFLNKLHLGKLSYVGVALSQIFTMTPCDMHIRLTELSGDTEEILFHKVYFAAAMNQRTEGGGFRFCPKADPSDDILDVIVVEGFPKAVILMLLPTAFKGWHVFFKGIHTYQCKKATFTSPKPLAVHTDGEPVYLKREITCSLEPEKIRLILS</sequence>
<comment type="similarity">
    <text evidence="2">Belongs to the diacylglycerol/lipid kinase family.</text>
</comment>
<keyword evidence="7" id="KW-0594">Phospholipid biosynthesis</keyword>
<evidence type="ECO:0000256" key="6">
    <source>
        <dbReference type="ARBA" id="ARBA00022840"/>
    </source>
</evidence>
<evidence type="ECO:0000256" key="8">
    <source>
        <dbReference type="ARBA" id="ARBA00023264"/>
    </source>
</evidence>
<keyword evidence="7" id="KW-0443">Lipid metabolism</keyword>
<dbReference type="InterPro" id="IPR005218">
    <property type="entry name" value="Diacylglycerol/lipid_kinase"/>
</dbReference>
<dbReference type="PANTHER" id="PTHR12358">
    <property type="entry name" value="SPHINGOSINE KINASE"/>
    <property type="match status" value="1"/>
</dbReference>
<comment type="cofactor">
    <cofactor evidence="1">
        <name>Mg(2+)</name>
        <dbReference type="ChEBI" id="CHEBI:18420"/>
    </cofactor>
</comment>
<dbReference type="InterPro" id="IPR050187">
    <property type="entry name" value="Lipid_Phosphate_FormReg"/>
</dbReference>
<reference evidence="10 11" key="1">
    <citation type="submission" date="2020-08" db="EMBL/GenBank/DDBJ databases">
        <title>Genome public.</title>
        <authorList>
            <person name="Liu C."/>
            <person name="Sun Q."/>
        </authorList>
    </citation>
    <scope>NUCLEOTIDE SEQUENCE [LARGE SCALE GENOMIC DNA]</scope>
    <source>
        <strain evidence="10 11">NSJ-36</strain>
    </source>
</reference>
<dbReference type="InterPro" id="IPR016064">
    <property type="entry name" value="NAD/diacylglycerol_kinase_sf"/>
</dbReference>
<dbReference type="Gene3D" id="2.60.200.40">
    <property type="match status" value="1"/>
</dbReference>
<dbReference type="InterPro" id="IPR001206">
    <property type="entry name" value="Diacylglycerol_kinase_cat_dom"/>
</dbReference>
<dbReference type="Pfam" id="PF19279">
    <property type="entry name" value="YegS_C"/>
    <property type="match status" value="1"/>
</dbReference>
<keyword evidence="5 10" id="KW-0418">Kinase</keyword>
<dbReference type="InterPro" id="IPR017438">
    <property type="entry name" value="ATP-NAD_kinase_N"/>
</dbReference>
<evidence type="ECO:0000256" key="7">
    <source>
        <dbReference type="ARBA" id="ARBA00023209"/>
    </source>
</evidence>
<organism evidence="10 11">
    <name type="scientific">Dorea hominis</name>
    <dbReference type="NCBI Taxonomy" id="2763040"/>
    <lineage>
        <taxon>Bacteria</taxon>
        <taxon>Bacillati</taxon>
        <taxon>Bacillota</taxon>
        <taxon>Clostridia</taxon>
        <taxon>Lachnospirales</taxon>
        <taxon>Lachnospiraceae</taxon>
        <taxon>Dorea</taxon>
    </lineage>
</organism>
<keyword evidence="8" id="KW-1208">Phospholipid metabolism</keyword>
<dbReference type="Pfam" id="PF00781">
    <property type="entry name" value="DAGK_cat"/>
    <property type="match status" value="1"/>
</dbReference>
<keyword evidence="7" id="KW-0444">Lipid biosynthesis</keyword>
<keyword evidence="11" id="KW-1185">Reference proteome</keyword>
<keyword evidence="4" id="KW-0547">Nucleotide-binding</keyword>
<dbReference type="NCBIfam" id="TIGR00147">
    <property type="entry name" value="YegS/Rv2252/BmrU family lipid kinase"/>
    <property type="match status" value="1"/>
</dbReference>
<evidence type="ECO:0000256" key="1">
    <source>
        <dbReference type="ARBA" id="ARBA00001946"/>
    </source>
</evidence>
<keyword evidence="3" id="KW-0808">Transferase</keyword>
<evidence type="ECO:0000256" key="4">
    <source>
        <dbReference type="ARBA" id="ARBA00022741"/>
    </source>
</evidence>
<evidence type="ECO:0000259" key="9">
    <source>
        <dbReference type="PROSITE" id="PS50146"/>
    </source>
</evidence>